<feature type="region of interest" description="Disordered" evidence="1">
    <location>
        <begin position="25"/>
        <end position="44"/>
    </location>
</feature>
<feature type="region of interest" description="Disordered" evidence="1">
    <location>
        <begin position="59"/>
        <end position="91"/>
    </location>
</feature>
<organism evidence="2">
    <name type="scientific">Lepeophtheirus salmonis</name>
    <name type="common">Salmon louse</name>
    <name type="synonym">Caligus salmonis</name>
    <dbReference type="NCBI Taxonomy" id="72036"/>
    <lineage>
        <taxon>Eukaryota</taxon>
        <taxon>Metazoa</taxon>
        <taxon>Ecdysozoa</taxon>
        <taxon>Arthropoda</taxon>
        <taxon>Crustacea</taxon>
        <taxon>Multicrustacea</taxon>
        <taxon>Hexanauplia</taxon>
        <taxon>Copepoda</taxon>
        <taxon>Siphonostomatoida</taxon>
        <taxon>Caligidae</taxon>
        <taxon>Lepeophtheirus</taxon>
    </lineage>
</organism>
<feature type="compositionally biased region" description="Low complexity" evidence="1">
    <location>
        <begin position="63"/>
        <end position="91"/>
    </location>
</feature>
<dbReference type="AlphaFoldDB" id="A0A0K2VGR1"/>
<proteinExistence type="predicted"/>
<protein>
    <submittedName>
        <fullName evidence="2">Uncharacterized protein</fullName>
    </submittedName>
</protein>
<sequence>MPHPSHSTISLASLEDVPRQQAQTLNLNKRASSSPGKHVSCLEMPSKSDVVSRISRTPFALASSSSNSSSSSFSSSSPESESEVLSSSKSS</sequence>
<accession>A0A0K2VGR1</accession>
<reference evidence="2" key="1">
    <citation type="submission" date="2014-05" db="EMBL/GenBank/DDBJ databases">
        <authorList>
            <person name="Chronopoulou M."/>
        </authorList>
    </citation>
    <scope>NUCLEOTIDE SEQUENCE</scope>
    <source>
        <tissue evidence="2">Whole organism</tissue>
    </source>
</reference>
<evidence type="ECO:0000256" key="1">
    <source>
        <dbReference type="SAM" id="MobiDB-lite"/>
    </source>
</evidence>
<feature type="compositionally biased region" description="Polar residues" evidence="1">
    <location>
        <begin position="25"/>
        <end position="35"/>
    </location>
</feature>
<evidence type="ECO:0000313" key="2">
    <source>
        <dbReference type="EMBL" id="CDW49570.1"/>
    </source>
</evidence>
<dbReference type="EMBL" id="HACA01032209">
    <property type="protein sequence ID" value="CDW49570.1"/>
    <property type="molecule type" value="Transcribed_RNA"/>
</dbReference>
<name>A0A0K2VGR1_LEPSM</name>